<proteinExistence type="predicted"/>
<evidence type="ECO:0000313" key="3">
    <source>
        <dbReference type="Proteomes" id="UP000824073"/>
    </source>
</evidence>
<gene>
    <name evidence="2" type="ORF">IAB67_00290</name>
</gene>
<dbReference type="Proteomes" id="UP000824073">
    <property type="component" value="Unassembled WGS sequence"/>
</dbReference>
<sequence>MQAVTAVSVRTTSRGKTIRQFLIDGSADGRWVSELSNWTGKAYKIPRTYINSCEDRDDLHYTGVYFLFGIDDDTDEPQVYIGEAENIINRIKQHLSDKDFWTECVVFISKDNNLNKAHIKYLENHLYLLAKENKRYTVMNANTPTEPSISEMDRAEMDEFIDNMQLILNVLGHKVLEPAAKPHKRDTARRFSLTYHNKTVATGGPVPQGFAVFKGSSMVSETTPSLPPSICNERQQLIDKGIVVDGKFVQDWPFSSPSRAASVVLGYKISGPIAWKDKNSVTLKDAEIENKN</sequence>
<accession>A0A9D1IVE4</accession>
<organism evidence="2 3">
    <name type="scientific">Candidatus Ventrousia excrementavium</name>
    <dbReference type="NCBI Taxonomy" id="2840961"/>
    <lineage>
        <taxon>Bacteria</taxon>
        <taxon>Bacillati</taxon>
        <taxon>Bacillota</taxon>
        <taxon>Clostridia</taxon>
        <taxon>Eubacteriales</taxon>
        <taxon>Clostridiaceae</taxon>
        <taxon>Clostridiaceae incertae sedis</taxon>
        <taxon>Candidatus Ventrousia</taxon>
    </lineage>
</organism>
<comment type="caution">
    <text evidence="2">The sequence shown here is derived from an EMBL/GenBank/DDBJ whole genome shotgun (WGS) entry which is preliminary data.</text>
</comment>
<name>A0A9D1IVE4_9CLOT</name>
<reference evidence="2" key="2">
    <citation type="journal article" date="2021" name="PeerJ">
        <title>Extensive microbial diversity within the chicken gut microbiome revealed by metagenomics and culture.</title>
        <authorList>
            <person name="Gilroy R."/>
            <person name="Ravi A."/>
            <person name="Getino M."/>
            <person name="Pursley I."/>
            <person name="Horton D.L."/>
            <person name="Alikhan N.F."/>
            <person name="Baker D."/>
            <person name="Gharbi K."/>
            <person name="Hall N."/>
            <person name="Watson M."/>
            <person name="Adriaenssens E.M."/>
            <person name="Foster-Nyarko E."/>
            <person name="Jarju S."/>
            <person name="Secka A."/>
            <person name="Antonio M."/>
            <person name="Oren A."/>
            <person name="Chaudhuri R.R."/>
            <person name="La Ragione R."/>
            <person name="Hildebrand F."/>
            <person name="Pallen M.J."/>
        </authorList>
    </citation>
    <scope>NUCLEOTIDE SEQUENCE</scope>
    <source>
        <strain evidence="2">CHK191-8634</strain>
    </source>
</reference>
<dbReference type="EMBL" id="DVMR01000005">
    <property type="protein sequence ID" value="HIU42719.1"/>
    <property type="molecule type" value="Genomic_DNA"/>
</dbReference>
<dbReference type="InterPro" id="IPR025579">
    <property type="entry name" value="DUF4357"/>
</dbReference>
<reference evidence="2" key="1">
    <citation type="submission" date="2020-10" db="EMBL/GenBank/DDBJ databases">
        <authorList>
            <person name="Gilroy R."/>
        </authorList>
    </citation>
    <scope>NUCLEOTIDE SEQUENCE</scope>
    <source>
        <strain evidence="2">CHK191-8634</strain>
    </source>
</reference>
<dbReference type="CDD" id="cd10447">
    <property type="entry name" value="GIY-YIG_unchar_2"/>
    <property type="match status" value="1"/>
</dbReference>
<dbReference type="Pfam" id="PF14267">
    <property type="entry name" value="DUF4357"/>
    <property type="match status" value="1"/>
</dbReference>
<protein>
    <submittedName>
        <fullName evidence="2">GIY-YIG nuclease family protein</fullName>
    </submittedName>
</protein>
<feature type="domain" description="DUF4357" evidence="1">
    <location>
        <begin position="234"/>
        <end position="283"/>
    </location>
</feature>
<feature type="non-terminal residue" evidence="2">
    <location>
        <position position="292"/>
    </location>
</feature>
<dbReference type="AlphaFoldDB" id="A0A9D1IVE4"/>
<evidence type="ECO:0000259" key="1">
    <source>
        <dbReference type="Pfam" id="PF14267"/>
    </source>
</evidence>
<evidence type="ECO:0000313" key="2">
    <source>
        <dbReference type="EMBL" id="HIU42719.1"/>
    </source>
</evidence>